<comment type="subcellular location">
    <subcellularLocation>
        <location evidence="7">Lipid droplet</location>
    </subcellularLocation>
    <subcellularLocation>
        <location evidence="7">Membrane</location>
        <topology evidence="7">Multi-pass membrane protein</topology>
    </subcellularLocation>
</comment>
<evidence type="ECO:0000256" key="8">
    <source>
        <dbReference type="SAM" id="MobiDB-lite"/>
    </source>
</evidence>
<dbReference type="GO" id="GO:0016020">
    <property type="term" value="C:membrane"/>
    <property type="evidence" value="ECO:0007669"/>
    <property type="project" value="UniProtKB-SubCell"/>
</dbReference>
<comment type="similarity">
    <text evidence="2 7">Belongs to the oleosin family.</text>
</comment>
<keyword evidence="5 9" id="KW-1133">Transmembrane helix</keyword>
<dbReference type="PROSITE" id="PS00811">
    <property type="entry name" value="OLEOSINS"/>
    <property type="match status" value="1"/>
</dbReference>
<dbReference type="Proteomes" id="UP000195402">
    <property type="component" value="Unassembled WGS sequence"/>
</dbReference>
<dbReference type="GO" id="GO:0050826">
    <property type="term" value="P:response to freezing"/>
    <property type="evidence" value="ECO:0007669"/>
    <property type="project" value="TreeGrafter"/>
</dbReference>
<dbReference type="GO" id="GO:0012511">
    <property type="term" value="C:monolayer-surrounded lipid storage body"/>
    <property type="evidence" value="ECO:0007669"/>
    <property type="project" value="InterPro"/>
</dbReference>
<dbReference type="AlphaFoldDB" id="A0A200RDI9"/>
<accession>A0A200RDI9</accession>
<dbReference type="EMBL" id="MVGT01000057">
    <property type="protein sequence ID" value="OVA20784.1"/>
    <property type="molecule type" value="Genomic_DNA"/>
</dbReference>
<protein>
    <recommendedName>
        <fullName evidence="7">Oleosin</fullName>
    </recommendedName>
</protein>
<dbReference type="InterPro" id="IPR000136">
    <property type="entry name" value="Oleosin"/>
</dbReference>
<dbReference type="Pfam" id="PF01277">
    <property type="entry name" value="Oleosin"/>
    <property type="match status" value="1"/>
</dbReference>
<dbReference type="OMA" id="GHMGQRV"/>
<evidence type="ECO:0000256" key="2">
    <source>
        <dbReference type="ARBA" id="ARBA00010858"/>
    </source>
</evidence>
<comment type="caution">
    <text evidence="10">The sequence shown here is derived from an EMBL/GenBank/DDBJ whole genome shotgun (WGS) entry which is preliminary data.</text>
</comment>
<dbReference type="PANTHER" id="PTHR33203">
    <property type="entry name" value="OLEOSIN"/>
    <property type="match status" value="1"/>
</dbReference>
<comment type="function">
    <text evidence="1">May have a structural role to stabilize the lipid body during desiccation of the seed by preventing coalescence of the oil. Probably interacts with both lipid and phospholipid moieties of lipid bodies. May also provide recognition signals for specific lipase anchorage in lipolysis during seedling growth.</text>
</comment>
<dbReference type="InParanoid" id="A0A200RDI9"/>
<reference evidence="10 11" key="1">
    <citation type="journal article" date="2017" name="Mol. Plant">
        <title>The Genome of Medicinal Plant Macleaya cordata Provides New Insights into Benzylisoquinoline Alkaloids Metabolism.</title>
        <authorList>
            <person name="Liu X."/>
            <person name="Liu Y."/>
            <person name="Huang P."/>
            <person name="Ma Y."/>
            <person name="Qing Z."/>
            <person name="Tang Q."/>
            <person name="Cao H."/>
            <person name="Cheng P."/>
            <person name="Zheng Y."/>
            <person name="Yuan Z."/>
            <person name="Zhou Y."/>
            <person name="Liu J."/>
            <person name="Tang Z."/>
            <person name="Zhuo Y."/>
            <person name="Zhang Y."/>
            <person name="Yu L."/>
            <person name="Huang J."/>
            <person name="Yang P."/>
            <person name="Peng Q."/>
            <person name="Zhang J."/>
            <person name="Jiang W."/>
            <person name="Zhang Z."/>
            <person name="Lin K."/>
            <person name="Ro D.K."/>
            <person name="Chen X."/>
            <person name="Xiong X."/>
            <person name="Shang Y."/>
            <person name="Huang S."/>
            <person name="Zeng J."/>
        </authorList>
    </citation>
    <scope>NUCLEOTIDE SEQUENCE [LARGE SCALE GENOMIC DNA]</scope>
    <source>
        <strain evidence="11">cv. BLH2017</strain>
        <tissue evidence="10">Root</tissue>
    </source>
</reference>
<feature type="region of interest" description="Disordered" evidence="8">
    <location>
        <begin position="1"/>
        <end position="23"/>
    </location>
</feature>
<evidence type="ECO:0000313" key="11">
    <source>
        <dbReference type="Proteomes" id="UP000195402"/>
    </source>
</evidence>
<organism evidence="10 11">
    <name type="scientific">Macleaya cordata</name>
    <name type="common">Five-seeded plume-poppy</name>
    <name type="synonym">Bocconia cordata</name>
    <dbReference type="NCBI Taxonomy" id="56857"/>
    <lineage>
        <taxon>Eukaryota</taxon>
        <taxon>Viridiplantae</taxon>
        <taxon>Streptophyta</taxon>
        <taxon>Embryophyta</taxon>
        <taxon>Tracheophyta</taxon>
        <taxon>Spermatophyta</taxon>
        <taxon>Magnoliopsida</taxon>
        <taxon>Ranunculales</taxon>
        <taxon>Papaveraceae</taxon>
        <taxon>Papaveroideae</taxon>
        <taxon>Macleaya</taxon>
    </lineage>
</organism>
<keyword evidence="3 7" id="KW-0551">Lipid droplet</keyword>
<name>A0A200RDI9_MACCD</name>
<evidence type="ECO:0000256" key="3">
    <source>
        <dbReference type="ARBA" id="ARBA00022677"/>
    </source>
</evidence>
<evidence type="ECO:0000256" key="1">
    <source>
        <dbReference type="ARBA" id="ARBA00002582"/>
    </source>
</evidence>
<evidence type="ECO:0000256" key="7">
    <source>
        <dbReference type="RuleBase" id="RU000540"/>
    </source>
</evidence>
<feature type="transmembrane region" description="Helical" evidence="9">
    <location>
        <begin position="61"/>
        <end position="82"/>
    </location>
</feature>
<dbReference type="GO" id="GO:0010344">
    <property type="term" value="P:seed oilbody biogenesis"/>
    <property type="evidence" value="ECO:0007669"/>
    <property type="project" value="TreeGrafter"/>
</dbReference>
<keyword evidence="6 9" id="KW-0472">Membrane</keyword>
<dbReference type="STRING" id="56857.A0A200RDI9"/>
<feature type="transmembrane region" description="Helical" evidence="9">
    <location>
        <begin position="88"/>
        <end position="109"/>
    </location>
</feature>
<evidence type="ECO:0000256" key="5">
    <source>
        <dbReference type="ARBA" id="ARBA00022989"/>
    </source>
</evidence>
<keyword evidence="4 9" id="KW-0812">Transmembrane</keyword>
<evidence type="ECO:0000313" key="10">
    <source>
        <dbReference type="EMBL" id="OVA20784.1"/>
    </source>
</evidence>
<dbReference type="FunCoup" id="A0A200RDI9">
    <property type="interactions" value="357"/>
</dbReference>
<dbReference type="GO" id="GO:0019915">
    <property type="term" value="P:lipid storage"/>
    <property type="evidence" value="ECO:0007669"/>
    <property type="project" value="TreeGrafter"/>
</dbReference>
<evidence type="ECO:0000256" key="6">
    <source>
        <dbReference type="ARBA" id="ARBA00023136"/>
    </source>
</evidence>
<feature type="compositionally biased region" description="Low complexity" evidence="8">
    <location>
        <begin position="1"/>
        <end position="14"/>
    </location>
</feature>
<gene>
    <name evidence="10" type="ORF">BVC80_887g75</name>
</gene>
<evidence type="ECO:0000256" key="4">
    <source>
        <dbReference type="ARBA" id="ARBA00022692"/>
    </source>
</evidence>
<evidence type="ECO:0000256" key="9">
    <source>
        <dbReference type="SAM" id="Phobius"/>
    </source>
</evidence>
<dbReference type="PANTHER" id="PTHR33203:SF44">
    <property type="entry name" value="OLEOSIN 20.3 KDA"/>
    <property type="match status" value="1"/>
</dbReference>
<sequence>MAEQQQHQMQMHGGQQPGTAIKSLLPDKGPSTSQVVAVVTLFPVGGVLLTLAGLTLTATIIGLVLATPLFVIFSPVLVPAAITLGLAVMGFLTSGAFGLTALSSLSWIINYVRGARVPEHLDQAKRRMQETAGQMGQQVGQKTKEMGQGMQQRAHEGGRT</sequence>
<dbReference type="OrthoDB" id="1929188at2759"/>
<feature type="region of interest" description="Disordered" evidence="8">
    <location>
        <begin position="135"/>
        <end position="160"/>
    </location>
</feature>
<keyword evidence="11" id="KW-1185">Reference proteome</keyword>
<feature type="transmembrane region" description="Helical" evidence="9">
    <location>
        <begin position="35"/>
        <end position="54"/>
    </location>
</feature>
<proteinExistence type="inferred from homology"/>